<dbReference type="EMBL" id="CM034388">
    <property type="protein sequence ID" value="KAJ0183134.1"/>
    <property type="molecule type" value="Genomic_DNA"/>
</dbReference>
<proteinExistence type="predicted"/>
<reference evidence="1 2" key="1">
    <citation type="journal article" date="2021" name="Front. Genet.">
        <title>Chromosome-Level Genome Assembly Reveals Significant Gene Expansion in the Toll and IMD Signaling Pathways of Dendrolimus kikuchii.</title>
        <authorList>
            <person name="Zhou J."/>
            <person name="Wu P."/>
            <person name="Xiong Z."/>
            <person name="Liu N."/>
            <person name="Zhao N."/>
            <person name="Ji M."/>
            <person name="Qiu Y."/>
            <person name="Yang B."/>
        </authorList>
    </citation>
    <scope>NUCLEOTIDE SEQUENCE [LARGE SCALE GENOMIC DNA]</scope>
    <source>
        <strain evidence="1">Ann1</strain>
    </source>
</reference>
<name>A0ACC1DGP7_9NEOP</name>
<protein>
    <submittedName>
        <fullName evidence="1">Uncharacterized protein</fullName>
    </submittedName>
</protein>
<organism evidence="1 2">
    <name type="scientific">Dendrolimus kikuchii</name>
    <dbReference type="NCBI Taxonomy" id="765133"/>
    <lineage>
        <taxon>Eukaryota</taxon>
        <taxon>Metazoa</taxon>
        <taxon>Ecdysozoa</taxon>
        <taxon>Arthropoda</taxon>
        <taxon>Hexapoda</taxon>
        <taxon>Insecta</taxon>
        <taxon>Pterygota</taxon>
        <taxon>Neoptera</taxon>
        <taxon>Endopterygota</taxon>
        <taxon>Lepidoptera</taxon>
        <taxon>Glossata</taxon>
        <taxon>Ditrysia</taxon>
        <taxon>Bombycoidea</taxon>
        <taxon>Lasiocampidae</taxon>
        <taxon>Dendrolimus</taxon>
    </lineage>
</organism>
<evidence type="ECO:0000313" key="1">
    <source>
        <dbReference type="EMBL" id="KAJ0183134.1"/>
    </source>
</evidence>
<evidence type="ECO:0000313" key="2">
    <source>
        <dbReference type="Proteomes" id="UP000824533"/>
    </source>
</evidence>
<sequence length="75" mass="8281">MLIDRQTVALEIKSLSKPAQASNCTINLSKWFCDENTKLSVAAAARAVMRRERPRSTHACRPRTSIVATIAHDGD</sequence>
<comment type="caution">
    <text evidence="1">The sequence shown here is derived from an EMBL/GenBank/DDBJ whole genome shotgun (WGS) entry which is preliminary data.</text>
</comment>
<gene>
    <name evidence="1" type="ORF">K1T71_001110</name>
</gene>
<keyword evidence="2" id="KW-1185">Reference proteome</keyword>
<dbReference type="Proteomes" id="UP000824533">
    <property type="component" value="Linkage Group LG02"/>
</dbReference>
<accession>A0ACC1DGP7</accession>